<reference evidence="3" key="1">
    <citation type="submission" date="2021-03" db="EMBL/GenBank/DDBJ databases">
        <title>Antimicrobial resistance genes in bacteria isolated from Japanese honey, and their potential for conferring macrolide and lincosamide resistance in the American foulbrood pathogen Paenibacillus larvae.</title>
        <authorList>
            <person name="Okamoto M."/>
            <person name="Kumagai M."/>
            <person name="Kanamori H."/>
            <person name="Takamatsu D."/>
        </authorList>
    </citation>
    <scope>NUCLEOTIDE SEQUENCE</scope>
    <source>
        <strain evidence="3">J43TS3</strain>
    </source>
</reference>
<feature type="domain" description="Activator of Hsp90 ATPase homologue 1/2-like C-terminal" evidence="2">
    <location>
        <begin position="12"/>
        <end position="140"/>
    </location>
</feature>
<dbReference type="InterPro" id="IPR013538">
    <property type="entry name" value="ASHA1/2-like_C"/>
</dbReference>
<evidence type="ECO:0000313" key="3">
    <source>
        <dbReference type="EMBL" id="GIO26653.1"/>
    </source>
</evidence>
<evidence type="ECO:0000256" key="1">
    <source>
        <dbReference type="ARBA" id="ARBA00006817"/>
    </source>
</evidence>
<organism evidence="3 4">
    <name type="scientific">Ornithinibacillus bavariensis</name>
    <dbReference type="NCBI Taxonomy" id="545502"/>
    <lineage>
        <taxon>Bacteria</taxon>
        <taxon>Bacillati</taxon>
        <taxon>Bacillota</taxon>
        <taxon>Bacilli</taxon>
        <taxon>Bacillales</taxon>
        <taxon>Bacillaceae</taxon>
        <taxon>Ornithinibacillus</taxon>
    </lineage>
</organism>
<comment type="similarity">
    <text evidence="1">Belongs to the AHA1 family.</text>
</comment>
<evidence type="ECO:0000259" key="2">
    <source>
        <dbReference type="Pfam" id="PF08327"/>
    </source>
</evidence>
<dbReference type="InterPro" id="IPR023393">
    <property type="entry name" value="START-like_dom_sf"/>
</dbReference>
<name>A0A920C6J1_9BACI</name>
<dbReference type="CDD" id="cd08893">
    <property type="entry name" value="SRPBCC_CalC_Aha1-like_GntR-HTH"/>
    <property type="match status" value="1"/>
</dbReference>
<dbReference type="Gene3D" id="3.30.530.20">
    <property type="match status" value="1"/>
</dbReference>
<dbReference type="SUPFAM" id="SSF55961">
    <property type="entry name" value="Bet v1-like"/>
    <property type="match status" value="1"/>
</dbReference>
<keyword evidence="4" id="KW-1185">Reference proteome</keyword>
<comment type="caution">
    <text evidence="3">The sequence shown here is derived from an EMBL/GenBank/DDBJ whole genome shotgun (WGS) entry which is preliminary data.</text>
</comment>
<gene>
    <name evidence="3" type="ORF">J43TS3_12640</name>
</gene>
<sequence>MTTFTYVSYIHTSAEELWKALTSSAYTEKYFFGSAIESEWKVGAEVKYLREGETVDYGNIITYEPYHQLTYTWTSIMDKNKDRQEPTKVTFLLKQMGQVVKLTLKHENLLPEDIVEEEDTFQGFNNGWPAIISNLKTLLETGDVLEPVHV</sequence>
<dbReference type="RefSeq" id="WP_212920168.1">
    <property type="nucleotide sequence ID" value="NZ_BORP01000002.1"/>
</dbReference>
<evidence type="ECO:0000313" key="4">
    <source>
        <dbReference type="Proteomes" id="UP000676917"/>
    </source>
</evidence>
<dbReference type="Pfam" id="PF08327">
    <property type="entry name" value="AHSA1"/>
    <property type="match status" value="1"/>
</dbReference>
<dbReference type="EMBL" id="BORP01000002">
    <property type="protein sequence ID" value="GIO26653.1"/>
    <property type="molecule type" value="Genomic_DNA"/>
</dbReference>
<dbReference type="AlphaFoldDB" id="A0A920C6J1"/>
<accession>A0A920C6J1</accession>
<dbReference type="Proteomes" id="UP000676917">
    <property type="component" value="Unassembled WGS sequence"/>
</dbReference>
<protein>
    <submittedName>
        <fullName evidence="3">ATPase</fullName>
    </submittedName>
</protein>
<proteinExistence type="inferred from homology"/>